<sequence>MFIEAAMLLLSLLALASAGRIVLGPTLWDRLLGLNLFSSKIIMLIVLYAVATERSYLLDIALVYVLLGFISIIFIAEFIQKKGKI</sequence>
<name>A0A7X5HVJ7_9FIRM</name>
<evidence type="ECO:0000256" key="6">
    <source>
        <dbReference type="ARBA" id="ARBA00022989"/>
    </source>
</evidence>
<dbReference type="Proteomes" id="UP000461585">
    <property type="component" value="Unassembled WGS sequence"/>
</dbReference>
<keyword evidence="3" id="KW-0813">Transport</keyword>
<dbReference type="GO" id="GO:0005886">
    <property type="term" value="C:plasma membrane"/>
    <property type="evidence" value="ECO:0007669"/>
    <property type="project" value="UniProtKB-SubCell"/>
</dbReference>
<evidence type="ECO:0000256" key="5">
    <source>
        <dbReference type="ARBA" id="ARBA00022692"/>
    </source>
</evidence>
<comment type="subcellular location">
    <subcellularLocation>
        <location evidence="1">Cell membrane</location>
        <topology evidence="1">Multi-pass membrane protein</topology>
    </subcellularLocation>
</comment>
<dbReference type="Pfam" id="PF04066">
    <property type="entry name" value="MrpF_PhaF"/>
    <property type="match status" value="1"/>
</dbReference>
<keyword evidence="7 8" id="KW-0472">Membrane</keyword>
<accession>A0A7X5HVJ7</accession>
<evidence type="ECO:0000313" key="9">
    <source>
        <dbReference type="EMBL" id="NDL67425.1"/>
    </source>
</evidence>
<evidence type="ECO:0000256" key="1">
    <source>
        <dbReference type="ARBA" id="ARBA00004651"/>
    </source>
</evidence>
<feature type="transmembrane region" description="Helical" evidence="8">
    <location>
        <begin position="30"/>
        <end position="50"/>
    </location>
</feature>
<keyword evidence="4" id="KW-1003">Cell membrane</keyword>
<evidence type="ECO:0000256" key="8">
    <source>
        <dbReference type="SAM" id="Phobius"/>
    </source>
</evidence>
<keyword evidence="10" id="KW-1185">Reference proteome</keyword>
<dbReference type="PANTHER" id="PTHR34702">
    <property type="entry name" value="NA(+)/H(+) ANTIPORTER SUBUNIT F1"/>
    <property type="match status" value="1"/>
</dbReference>
<evidence type="ECO:0000256" key="2">
    <source>
        <dbReference type="ARBA" id="ARBA00009212"/>
    </source>
</evidence>
<gene>
    <name evidence="9" type="ORF">GXN74_06680</name>
</gene>
<comment type="similarity">
    <text evidence="2">Belongs to the CPA3 antiporters (TC 2.A.63) subunit F family.</text>
</comment>
<evidence type="ECO:0000256" key="4">
    <source>
        <dbReference type="ARBA" id="ARBA00022475"/>
    </source>
</evidence>
<keyword evidence="5 8" id="KW-0812">Transmembrane</keyword>
<dbReference type="EMBL" id="JAAEEH010000014">
    <property type="protein sequence ID" value="NDL67425.1"/>
    <property type="molecule type" value="Genomic_DNA"/>
</dbReference>
<dbReference type="PANTHER" id="PTHR34702:SF1">
    <property type="entry name" value="NA(+)_H(+) ANTIPORTER SUBUNIT F"/>
    <property type="match status" value="1"/>
</dbReference>
<dbReference type="RefSeq" id="WP_162370150.1">
    <property type="nucleotide sequence ID" value="NZ_JAAEEH010000014.1"/>
</dbReference>
<feature type="transmembrane region" description="Helical" evidence="8">
    <location>
        <begin position="57"/>
        <end position="79"/>
    </location>
</feature>
<dbReference type="AlphaFoldDB" id="A0A7X5HVJ7"/>
<dbReference type="GO" id="GO:0015385">
    <property type="term" value="F:sodium:proton antiporter activity"/>
    <property type="evidence" value="ECO:0007669"/>
    <property type="project" value="TreeGrafter"/>
</dbReference>
<organism evidence="9 10">
    <name type="scientific">Anaerotalea alkaliphila</name>
    <dbReference type="NCBI Taxonomy" id="2662126"/>
    <lineage>
        <taxon>Bacteria</taxon>
        <taxon>Bacillati</taxon>
        <taxon>Bacillota</taxon>
        <taxon>Clostridia</taxon>
        <taxon>Eubacteriales</taxon>
        <taxon>Anaerotalea</taxon>
    </lineage>
</organism>
<reference evidence="9 10" key="1">
    <citation type="submission" date="2020-01" db="EMBL/GenBank/DDBJ databases">
        <title>Anaeroalcalibacter tamaniensis gen. nov., sp. nov., moderately halophilic strictly anaerobic fermenter bacterium from mud volcano of Taman peninsula.</title>
        <authorList>
            <person name="Frolova A."/>
            <person name="Merkel A.Y."/>
            <person name="Slobodkin A.I."/>
        </authorList>
    </citation>
    <scope>NUCLEOTIDE SEQUENCE [LARGE SCALE GENOMIC DNA]</scope>
    <source>
        <strain evidence="9 10">F-3ap</strain>
    </source>
</reference>
<protein>
    <submittedName>
        <fullName evidence="9">pH regulation protein F</fullName>
    </submittedName>
</protein>
<keyword evidence="6 8" id="KW-1133">Transmembrane helix</keyword>
<comment type="caution">
    <text evidence="9">The sequence shown here is derived from an EMBL/GenBank/DDBJ whole genome shotgun (WGS) entry which is preliminary data.</text>
</comment>
<dbReference type="InterPro" id="IPR007208">
    <property type="entry name" value="MrpF/PhaF-like"/>
</dbReference>
<proteinExistence type="inferred from homology"/>
<evidence type="ECO:0000256" key="7">
    <source>
        <dbReference type="ARBA" id="ARBA00023136"/>
    </source>
</evidence>
<evidence type="ECO:0000313" key="10">
    <source>
        <dbReference type="Proteomes" id="UP000461585"/>
    </source>
</evidence>
<evidence type="ECO:0000256" key="3">
    <source>
        <dbReference type="ARBA" id="ARBA00022448"/>
    </source>
</evidence>